<reference evidence="5 6" key="1">
    <citation type="journal article" date="2013" name="PLoS ONE">
        <title>The first genomic and proteomic characterization of a deep-sea sulfate reducer: insights into the piezophilic lifestyle of Desulfovibrio piezophilus.</title>
        <authorList>
            <person name="Pradel N."/>
            <person name="Ji B."/>
            <person name="Gimenez G."/>
            <person name="Talla E."/>
            <person name="Lenoble P."/>
            <person name="Garel M."/>
            <person name="Tamburini C."/>
            <person name="Fourquet P."/>
            <person name="Lebrun R."/>
            <person name="Bertin P."/>
            <person name="Denis Y."/>
            <person name="Pophillat M."/>
            <person name="Barbe V."/>
            <person name="Ollivier B."/>
            <person name="Dolla A."/>
        </authorList>
    </citation>
    <scope>NUCLEOTIDE SEQUENCE [LARGE SCALE GENOMIC DNA]</scope>
    <source>
        <strain evidence="6">DSM 10523 / SB164P1</strain>
    </source>
</reference>
<dbReference type="Gene3D" id="3.40.50.980">
    <property type="match status" value="2"/>
</dbReference>
<dbReference type="InterPro" id="IPR025110">
    <property type="entry name" value="AMP-bd_C"/>
</dbReference>
<dbReference type="Gene3D" id="3.30.559.10">
    <property type="entry name" value="Chloramphenicol acetyltransferase-like domain"/>
    <property type="match status" value="1"/>
</dbReference>
<proteinExistence type="predicted"/>
<reference evidence="6" key="2">
    <citation type="journal article" date="2013" name="Stand. Genomic Sci.">
        <title>Complete genome sequence of Desulfocapsa sulfexigens, a marine deltaproteobacterium specialized in disproportionating inorganic sulfur compounds.</title>
        <authorList>
            <person name="Finster K.W."/>
            <person name="Kjeldsen K.U."/>
            <person name="Kube M."/>
            <person name="Reinhardt R."/>
            <person name="Mussmann M."/>
            <person name="Amann R."/>
            <person name="Schreiber L."/>
        </authorList>
    </citation>
    <scope>NUCLEOTIDE SEQUENCE [LARGE SCALE GENOMIC DNA]</scope>
    <source>
        <strain evidence="6">DSM 10523 / SB164P1</strain>
    </source>
</reference>
<organism evidence="5 6">
    <name type="scientific">Pseudodesulfovibrio piezophilus (strain DSM 21447 / JCM 15486 / C1TLV30)</name>
    <name type="common">Desulfovibrio piezophilus</name>
    <dbReference type="NCBI Taxonomy" id="1322246"/>
    <lineage>
        <taxon>Bacteria</taxon>
        <taxon>Pseudomonadati</taxon>
        <taxon>Thermodesulfobacteriota</taxon>
        <taxon>Desulfovibrionia</taxon>
        <taxon>Desulfovibrionales</taxon>
        <taxon>Desulfovibrionaceae</taxon>
    </lineage>
</organism>
<evidence type="ECO:0000256" key="3">
    <source>
        <dbReference type="ARBA" id="ARBA00022553"/>
    </source>
</evidence>
<sequence>MYTTNPVSSHQLVNTLTTVLEETAIRFPDKGITYVNPSGSTEDFQSYPQLLFEGKATAHVLYKKGFKPGDHLIIAVDDSKSFLNIFWGCLYGGIIPAPVSHIRTPNADSMEIQKIVNIQGILDAPVIAESSNIGAFRVLEAELAKRKGELLASETLLNEAELADITMADFYTPSPNDIAVLQFSSGSMGMPKGAKLTHRNLLANIIALQNVEQVTDEDTMVSWLPYFHDFGLFGCHLMPLHAGMKQVKMSPFQFAQRPFLWMQKIHEHKATATSTTNTGVEHLLSYIKLRKKRLPEVDLSCLKTFTVGAEMISAQSCIDLEEALGPMGFPRNIIMPGYGLTETTLVATCHPNGLPIQSSFIDREAMASRNIARYVEQTHANAAQFTNVGPAVSFCHIRIVDSEGKELPEKHIGEVQISGENVITEYHNAPEATAQSFHDEWFATGDLGFMNKEKELFIVGRGKELIIVRGQNYYPADIEKIALTGLEENFRVVVACAAYNDKTSREETVLFYIPANKKENLEETAHALMRINENVSTLAGFSIDHFIPMKQAEIPRTSSGKIMRKYLSEQFRANAFSEKALAVKEALAKLDAPANPETLDHETVVREAWSDVLALDGDTIDQHKNLFKLGGDSIRAMRIQARLEDTYGVKIESNFCYLFSTIAAQTAYFETRDFSIEPPQNELEAIVQKIVANHLGVPNDTVGVTENLIKRIGSISDMLAIVEEIKHCFAEVPFTDAFLQCSTLRGMAEYLWPLVFPAPGEQEDEFLPLMHFQETLYFHHKGFVRNEPSGLSCYIYLNANMTGQLDLPTFNKALNYVVSRHPVLRTVIDEEQAKPRMRVLAEVPEIETGYIEQTHLSEKDRAEYIRLRGLEHNDYRFDVTQWPLFFCEITKFEEEKHVFMMNIDHLLVDGYSYMQVFEELFNTYDRMRREQPWELEPPQMTFGDYVRIEGLRQRTAEYQQAMKFQLEVFKDLPDKATLPFRRNPAMLKKVEFDTFYQEIEPEIINELNSIAMEHQISLNAMLLAAYFKLMNIWCHQDDLIINMPVFNREQYFAGARKTVGSFIDIFPVRLKTSFEEPILDIAKKAEAFTRKLLEVPVSSIELSRRIFEREGRRATSMSSIIFSNSIGMYAGEVSKMESLKLDTPEFRTGAPGTFIDLVIYDYRARMDQEDTYYFNWNYIRDSFDIQFIQIISEQYETLLQQVISSSRTRDEESQFTCADIIPEQYRSLIENVNQTAVEIPEKTLHELIGQTMEKHPDKTAITSKEQTISYQQFNTLSGDVARTLAQHSIGKGDFAALYMGRDQTLPMAQLGAMRAGAAYVPIDIDYPIERIAYVLADSGARVLLTQSHLLGALQEHLKTVELILVMNEDVEPQDIPSSLREKTILPHEVFTEKQDIALPICTQDDLAYMLYTSGSTGNPKGVMVTHRNIVNFLHWVHREIGISQEERMALLTSYAFDMTLTSNWTAFLAGATLHILSEEDTKDVKTLLLFLQEKDITFLNVTPSHFSLIANAREYISNDSMPLYPTMRVMLGGEIINTKDLNLWLSHYPQHRFINEYGPTETTVASTFFPIPVTDENTIDLHTVPIGKPVYNTEVHILDADMNPCMVGVPGELCIGGMGVTNGYHQKLDKNETAFVPNPFDDGITKIYRTGDVVRMLSDGTLQYLGRNDHQINLRGYRIEAGEIEAAMRAHESVTEVVIVPREDISGSLVLVAFYTGPHGQAETPSLRAFLAKGLPEYMIPSHFEHLERMPCTPSGKLDIKGLPEVTITAEQFSDGSETPTTDLELQIAAIWEDVLGMSGLGLNNNFWDVGGDSLKAMRLIMRMKKEGYIDFGLREAFQYQTIASIVEHIEKQHEKKQAESDILTLSSRQFPLAQVFCLPYACGNPTMYRELAAELPTDYTILAANMPGHGKEGEPLDSIESLAAMYTKHLSERAQETPLFLVGYSFGGHIAYEIARTLEAHGTPASGVVIISSPPPGVLEGLNSLLSSSDEELLHHSKSIYKYDFSQMIESERDRYLATLRVDTSAMVNHPFAETLATPVLIVTGKNEEEPAIHSKARDWEKAFSKAQYRELNGTHMLIKTHVSELAKHISNFIDELSIT</sequence>
<dbReference type="SMART" id="SM00823">
    <property type="entry name" value="PKS_PP"/>
    <property type="match status" value="2"/>
</dbReference>
<feature type="domain" description="Carrier" evidence="4">
    <location>
        <begin position="596"/>
        <end position="673"/>
    </location>
</feature>
<dbReference type="GO" id="GO:0031177">
    <property type="term" value="F:phosphopantetheine binding"/>
    <property type="evidence" value="ECO:0007669"/>
    <property type="project" value="InterPro"/>
</dbReference>
<evidence type="ECO:0000259" key="4">
    <source>
        <dbReference type="PROSITE" id="PS50075"/>
    </source>
</evidence>
<dbReference type="OrthoDB" id="5349841at2"/>
<dbReference type="Pfam" id="PF00668">
    <property type="entry name" value="Condensation"/>
    <property type="match status" value="1"/>
</dbReference>
<dbReference type="InterPro" id="IPR023213">
    <property type="entry name" value="CAT-like_dom_sf"/>
</dbReference>
<evidence type="ECO:0000313" key="5">
    <source>
        <dbReference type="EMBL" id="CCH48482.1"/>
    </source>
</evidence>
<dbReference type="InterPro" id="IPR020806">
    <property type="entry name" value="PKS_PP-bd"/>
</dbReference>
<dbReference type="Pfam" id="PF13193">
    <property type="entry name" value="AMP-binding_C"/>
    <property type="match status" value="1"/>
</dbReference>
<dbReference type="Gene3D" id="3.30.559.30">
    <property type="entry name" value="Nonribosomal peptide synthetase, condensation domain"/>
    <property type="match status" value="1"/>
</dbReference>
<dbReference type="InterPro" id="IPR010071">
    <property type="entry name" value="AA_adenyl_dom"/>
</dbReference>
<dbReference type="Gene3D" id="1.10.1200.10">
    <property type="entry name" value="ACP-like"/>
    <property type="match status" value="2"/>
</dbReference>
<dbReference type="InterPro" id="IPR009081">
    <property type="entry name" value="PP-bd_ACP"/>
</dbReference>
<name>M1WRS7_PSEP2</name>
<dbReference type="SMART" id="SM00824">
    <property type="entry name" value="PKS_TE"/>
    <property type="match status" value="1"/>
</dbReference>
<dbReference type="InterPro" id="IPR006162">
    <property type="entry name" value="Ppantetheine_attach_site"/>
</dbReference>
<dbReference type="InterPro" id="IPR000873">
    <property type="entry name" value="AMP-dep_synth/lig_dom"/>
</dbReference>
<keyword evidence="2" id="KW-0596">Phosphopantetheine</keyword>
<dbReference type="Pfam" id="PF00550">
    <property type="entry name" value="PP-binding"/>
    <property type="match status" value="2"/>
</dbReference>
<feature type="domain" description="Carrier" evidence="4">
    <location>
        <begin position="1779"/>
        <end position="1854"/>
    </location>
</feature>
<keyword evidence="3" id="KW-0597">Phosphoprotein</keyword>
<evidence type="ECO:0000256" key="2">
    <source>
        <dbReference type="ARBA" id="ARBA00022450"/>
    </source>
</evidence>
<dbReference type="EMBL" id="FO203427">
    <property type="protein sequence ID" value="CCH48482.1"/>
    <property type="molecule type" value="Genomic_DNA"/>
</dbReference>
<dbReference type="HOGENOM" id="CLU_000022_0_9_7"/>
<dbReference type="PANTHER" id="PTHR45527">
    <property type="entry name" value="NONRIBOSOMAL PEPTIDE SYNTHETASE"/>
    <property type="match status" value="1"/>
</dbReference>
<dbReference type="InterPro" id="IPR001031">
    <property type="entry name" value="Thioesterase"/>
</dbReference>
<dbReference type="PROSITE" id="PS50075">
    <property type="entry name" value="CARRIER"/>
    <property type="match status" value="2"/>
</dbReference>
<dbReference type="PANTHER" id="PTHR45527:SF1">
    <property type="entry name" value="FATTY ACID SYNTHASE"/>
    <property type="match status" value="1"/>
</dbReference>
<dbReference type="GO" id="GO:0044550">
    <property type="term" value="P:secondary metabolite biosynthetic process"/>
    <property type="evidence" value="ECO:0007669"/>
    <property type="project" value="TreeGrafter"/>
</dbReference>
<dbReference type="CDD" id="cd05930">
    <property type="entry name" value="A_NRPS"/>
    <property type="match status" value="1"/>
</dbReference>
<gene>
    <name evidence="5" type="ordered locus">BN4_11245</name>
</gene>
<dbReference type="NCBIfam" id="TIGR01733">
    <property type="entry name" value="AA-adenyl-dom"/>
    <property type="match status" value="1"/>
</dbReference>
<dbReference type="PROSITE" id="PS00012">
    <property type="entry name" value="PHOSPHOPANTETHEINE"/>
    <property type="match status" value="1"/>
</dbReference>
<dbReference type="InterPro" id="IPR001242">
    <property type="entry name" value="Condensation_dom"/>
</dbReference>
<dbReference type="SUPFAM" id="SSF56801">
    <property type="entry name" value="Acetyl-CoA synthetase-like"/>
    <property type="match status" value="2"/>
</dbReference>
<evidence type="ECO:0000313" key="6">
    <source>
        <dbReference type="Proteomes" id="UP000011724"/>
    </source>
</evidence>
<dbReference type="SUPFAM" id="SSF53474">
    <property type="entry name" value="alpha/beta-Hydrolases"/>
    <property type="match status" value="1"/>
</dbReference>
<dbReference type="GO" id="GO:0043041">
    <property type="term" value="P:amino acid activation for nonribosomal peptide biosynthetic process"/>
    <property type="evidence" value="ECO:0007669"/>
    <property type="project" value="TreeGrafter"/>
</dbReference>
<dbReference type="InterPro" id="IPR029058">
    <property type="entry name" value="AB_hydrolase_fold"/>
</dbReference>
<dbReference type="InterPro" id="IPR036736">
    <property type="entry name" value="ACP-like_sf"/>
</dbReference>
<dbReference type="InterPro" id="IPR042099">
    <property type="entry name" value="ANL_N_sf"/>
</dbReference>
<dbReference type="SUPFAM" id="SSF47336">
    <property type="entry name" value="ACP-like"/>
    <property type="match status" value="2"/>
</dbReference>
<dbReference type="Gene3D" id="3.40.50.1820">
    <property type="entry name" value="alpha/beta hydrolase"/>
    <property type="match status" value="1"/>
</dbReference>
<evidence type="ECO:0000256" key="1">
    <source>
        <dbReference type="ARBA" id="ARBA00001957"/>
    </source>
</evidence>
<dbReference type="RefSeq" id="WP_015414530.1">
    <property type="nucleotide sequence ID" value="NC_020409.1"/>
</dbReference>
<dbReference type="SUPFAM" id="SSF52777">
    <property type="entry name" value="CoA-dependent acyltransferases"/>
    <property type="match status" value="2"/>
</dbReference>
<dbReference type="eggNOG" id="COG1020">
    <property type="taxonomic scope" value="Bacteria"/>
</dbReference>
<dbReference type="InterPro" id="IPR020845">
    <property type="entry name" value="AMP-binding_CS"/>
</dbReference>
<accession>M1WRS7</accession>
<dbReference type="Gene3D" id="3.30.300.30">
    <property type="match status" value="2"/>
</dbReference>
<dbReference type="Pfam" id="PF00501">
    <property type="entry name" value="AMP-binding"/>
    <property type="match status" value="2"/>
</dbReference>
<dbReference type="GO" id="GO:0005737">
    <property type="term" value="C:cytoplasm"/>
    <property type="evidence" value="ECO:0007669"/>
    <property type="project" value="TreeGrafter"/>
</dbReference>
<dbReference type="PATRIC" id="fig|879567.3.peg.1289"/>
<dbReference type="InterPro" id="IPR020802">
    <property type="entry name" value="TesA-like"/>
</dbReference>
<keyword evidence="6" id="KW-1185">Reference proteome</keyword>
<dbReference type="Proteomes" id="UP000011724">
    <property type="component" value="Chromosome"/>
</dbReference>
<dbReference type="GO" id="GO:0003824">
    <property type="term" value="F:catalytic activity"/>
    <property type="evidence" value="ECO:0007669"/>
    <property type="project" value="InterPro"/>
</dbReference>
<dbReference type="InterPro" id="IPR045851">
    <property type="entry name" value="AMP-bd_C_sf"/>
</dbReference>
<comment type="cofactor">
    <cofactor evidence="1">
        <name>pantetheine 4'-phosphate</name>
        <dbReference type="ChEBI" id="CHEBI:47942"/>
    </cofactor>
</comment>
<dbReference type="STRING" id="1322246.BN4_11245"/>
<dbReference type="KEGG" id="dpi:BN4_11245"/>
<dbReference type="Pfam" id="PF00975">
    <property type="entry name" value="Thioesterase"/>
    <property type="match status" value="1"/>
</dbReference>
<dbReference type="Gene3D" id="2.30.38.10">
    <property type="entry name" value="Luciferase, Domain 3"/>
    <property type="match status" value="1"/>
</dbReference>
<dbReference type="Gene3D" id="3.40.50.12780">
    <property type="entry name" value="N-terminal domain of ligase-like"/>
    <property type="match status" value="1"/>
</dbReference>
<dbReference type="PROSITE" id="PS00455">
    <property type="entry name" value="AMP_BINDING"/>
    <property type="match status" value="1"/>
</dbReference>
<protein>
    <submittedName>
        <fullName evidence="5">Putative AMP-binding enzyme</fullName>
    </submittedName>
</protein>
<dbReference type="BioCyc" id="DPIE1322246:BN4_RS06230-MONOMER"/>